<dbReference type="Proteomes" id="UP000316770">
    <property type="component" value="Chromosome"/>
</dbReference>
<keyword evidence="2" id="KW-0472">Membrane</keyword>
<protein>
    <recommendedName>
        <fullName evidence="5">Prepilin-type N-terminal cleavage/methylation domain-containing protein</fullName>
    </recommendedName>
</protein>
<evidence type="ECO:0008006" key="5">
    <source>
        <dbReference type="Google" id="ProtNLM"/>
    </source>
</evidence>
<evidence type="ECO:0000313" key="4">
    <source>
        <dbReference type="Proteomes" id="UP000316770"/>
    </source>
</evidence>
<feature type="compositionally biased region" description="Low complexity" evidence="1">
    <location>
        <begin position="180"/>
        <end position="199"/>
    </location>
</feature>
<dbReference type="AlphaFoldDB" id="A0A518IR48"/>
<keyword evidence="2" id="KW-0812">Transmembrane</keyword>
<proteinExistence type="predicted"/>
<organism evidence="3 4">
    <name type="scientific">Rosistilla oblonga</name>
    <dbReference type="NCBI Taxonomy" id="2527990"/>
    <lineage>
        <taxon>Bacteria</taxon>
        <taxon>Pseudomonadati</taxon>
        <taxon>Planctomycetota</taxon>
        <taxon>Planctomycetia</taxon>
        <taxon>Pirellulales</taxon>
        <taxon>Pirellulaceae</taxon>
        <taxon>Rosistilla</taxon>
    </lineage>
</organism>
<feature type="transmembrane region" description="Helical" evidence="2">
    <location>
        <begin position="25"/>
        <end position="48"/>
    </location>
</feature>
<keyword evidence="2" id="KW-1133">Transmembrane helix</keyword>
<sequence length="199" mass="22152" precursor="true">MNNPTDEPQQTAPIYRRIARRCTGFTLVELVVAMSFGSVVMLLAIGIVHQSLTISQLGQARADQDRALVRLDRQFRQDVHRSEGFELPDPQTLELAIDDTRVVYTFDSNKIQRQTTVDSKRQDRELFLLNDRSQIELLTLDAPQRLGIVVRSDPGLQGVPPRTDRQIIAAVGLLQKRMPSSNESPADSADSAATGDDAQ</sequence>
<evidence type="ECO:0000256" key="2">
    <source>
        <dbReference type="SAM" id="Phobius"/>
    </source>
</evidence>
<feature type="region of interest" description="Disordered" evidence="1">
    <location>
        <begin position="175"/>
        <end position="199"/>
    </location>
</feature>
<reference evidence="3 4" key="1">
    <citation type="submission" date="2019-02" db="EMBL/GenBank/DDBJ databases">
        <title>Deep-cultivation of Planctomycetes and their phenomic and genomic characterization uncovers novel biology.</title>
        <authorList>
            <person name="Wiegand S."/>
            <person name="Jogler M."/>
            <person name="Boedeker C."/>
            <person name="Pinto D."/>
            <person name="Vollmers J."/>
            <person name="Rivas-Marin E."/>
            <person name="Kohn T."/>
            <person name="Peeters S.H."/>
            <person name="Heuer A."/>
            <person name="Rast P."/>
            <person name="Oberbeckmann S."/>
            <person name="Bunk B."/>
            <person name="Jeske O."/>
            <person name="Meyerdierks A."/>
            <person name="Storesund J.E."/>
            <person name="Kallscheuer N."/>
            <person name="Luecker S."/>
            <person name="Lage O.M."/>
            <person name="Pohl T."/>
            <person name="Merkel B.J."/>
            <person name="Hornburger P."/>
            <person name="Mueller R.-W."/>
            <person name="Bruemmer F."/>
            <person name="Labrenz M."/>
            <person name="Spormann A.M."/>
            <person name="Op den Camp H."/>
            <person name="Overmann J."/>
            <person name="Amann R."/>
            <person name="Jetten M.S.M."/>
            <person name="Mascher T."/>
            <person name="Medema M.H."/>
            <person name="Devos D.P."/>
            <person name="Kaster A.-K."/>
            <person name="Ovreas L."/>
            <person name="Rohde M."/>
            <person name="Galperin M.Y."/>
            <person name="Jogler C."/>
        </authorList>
    </citation>
    <scope>NUCLEOTIDE SEQUENCE [LARGE SCALE GENOMIC DNA]</scope>
    <source>
        <strain evidence="3 4">Mal33</strain>
    </source>
</reference>
<dbReference type="Pfam" id="PF07963">
    <property type="entry name" value="N_methyl"/>
    <property type="match status" value="1"/>
</dbReference>
<dbReference type="InterPro" id="IPR012902">
    <property type="entry name" value="N_methyl_site"/>
</dbReference>
<keyword evidence="4" id="KW-1185">Reference proteome</keyword>
<dbReference type="RefSeq" id="WP_145283372.1">
    <property type="nucleotide sequence ID" value="NZ_CP036318.1"/>
</dbReference>
<accession>A0A518IR48</accession>
<name>A0A518IR48_9BACT</name>
<dbReference type="PROSITE" id="PS00409">
    <property type="entry name" value="PROKAR_NTER_METHYL"/>
    <property type="match status" value="1"/>
</dbReference>
<evidence type="ECO:0000313" key="3">
    <source>
        <dbReference type="EMBL" id="QDV55523.1"/>
    </source>
</evidence>
<evidence type="ECO:0000256" key="1">
    <source>
        <dbReference type="SAM" id="MobiDB-lite"/>
    </source>
</evidence>
<dbReference type="EMBL" id="CP036318">
    <property type="protein sequence ID" value="QDV55523.1"/>
    <property type="molecule type" value="Genomic_DNA"/>
</dbReference>
<gene>
    <name evidence="3" type="ORF">Mal33_15000</name>
</gene>